<evidence type="ECO:0000256" key="1">
    <source>
        <dbReference type="SAM" id="MobiDB-lite"/>
    </source>
</evidence>
<protein>
    <submittedName>
        <fullName evidence="3">Uncharacterized protein LOC111733292 isoform X1</fullName>
    </submittedName>
</protein>
<dbReference type="GeneID" id="111733292"/>
<evidence type="ECO:0000313" key="3">
    <source>
        <dbReference type="RefSeq" id="XP_023381063.1"/>
    </source>
</evidence>
<reference evidence="3" key="1">
    <citation type="submission" date="2025-08" db="UniProtKB">
        <authorList>
            <consortium name="RefSeq"/>
        </authorList>
    </citation>
    <scope>IDENTIFICATION</scope>
    <source>
        <tissue evidence="3">Kidney</tissue>
    </source>
</reference>
<name>A0A6P6C0Y7_PTEVA</name>
<proteinExistence type="predicted"/>
<feature type="compositionally biased region" description="Basic and acidic residues" evidence="1">
    <location>
        <begin position="13"/>
        <end position="23"/>
    </location>
</feature>
<sequence length="212" mass="22582">MRGPHRLSPARGGCERRGCRTRRDGGECAILGLEPVAPAPAPMPPRPVSQGYNSGPRAEETERFSSGGRKASVPAPFRTWALRMRRAPATPMNFLNAFPHFSSSGSAGPERSGGARPRVQREGGRGEGWPVRDLLERHLRGADAGPIQQHEDGSAWCEQLEHTLGAGGPASTGELGESEQIGEDGKEELVGDNFATGMSLGHVKVLTVQVAF</sequence>
<gene>
    <name evidence="3" type="primary">LOC111733292</name>
</gene>
<keyword evidence="2" id="KW-1185">Reference proteome</keyword>
<dbReference type="AlphaFoldDB" id="A0A6P6C0Y7"/>
<organism evidence="2 3">
    <name type="scientific">Pteropus vampyrus</name>
    <name type="common">Large flying fox</name>
    <dbReference type="NCBI Taxonomy" id="132908"/>
    <lineage>
        <taxon>Eukaryota</taxon>
        <taxon>Metazoa</taxon>
        <taxon>Chordata</taxon>
        <taxon>Craniata</taxon>
        <taxon>Vertebrata</taxon>
        <taxon>Euteleostomi</taxon>
        <taxon>Mammalia</taxon>
        <taxon>Eutheria</taxon>
        <taxon>Laurasiatheria</taxon>
        <taxon>Chiroptera</taxon>
        <taxon>Yinpterochiroptera</taxon>
        <taxon>Pteropodoidea</taxon>
        <taxon>Pteropodidae</taxon>
        <taxon>Pteropodinae</taxon>
        <taxon>Pteropus</taxon>
    </lineage>
</organism>
<feature type="region of interest" description="Disordered" evidence="1">
    <location>
        <begin position="1"/>
        <end position="23"/>
    </location>
</feature>
<dbReference type="KEGG" id="pvp:111733292"/>
<dbReference type="Proteomes" id="UP000515202">
    <property type="component" value="Unplaced"/>
</dbReference>
<feature type="compositionally biased region" description="Pro residues" evidence="1">
    <location>
        <begin position="37"/>
        <end position="47"/>
    </location>
</feature>
<feature type="region of interest" description="Disordered" evidence="1">
    <location>
        <begin position="35"/>
        <end position="72"/>
    </location>
</feature>
<dbReference type="OrthoDB" id="10364174at2759"/>
<feature type="region of interest" description="Disordered" evidence="1">
    <location>
        <begin position="103"/>
        <end position="129"/>
    </location>
</feature>
<accession>A0A6P6C0Y7</accession>
<dbReference type="RefSeq" id="XP_023381063.1">
    <property type="nucleotide sequence ID" value="XM_023525295.1"/>
</dbReference>
<evidence type="ECO:0000313" key="2">
    <source>
        <dbReference type="Proteomes" id="UP000515202"/>
    </source>
</evidence>